<dbReference type="KEGG" id="dni:HX89_07940"/>
<evidence type="ECO:0000256" key="2">
    <source>
        <dbReference type="ARBA" id="ARBA00022741"/>
    </source>
</evidence>
<feature type="compositionally biased region" description="Basic and acidic residues" evidence="5">
    <location>
        <begin position="453"/>
        <end position="470"/>
    </location>
</feature>
<dbReference type="Gene3D" id="1.10.8.80">
    <property type="entry name" value="Magnesium chelatase subunit I, C-Terminal domain"/>
    <property type="match status" value="1"/>
</dbReference>
<dbReference type="PROSITE" id="PS50234">
    <property type="entry name" value="VWFA"/>
    <property type="match status" value="1"/>
</dbReference>
<dbReference type="Pfam" id="PF17863">
    <property type="entry name" value="AAA_lid_2"/>
    <property type="match status" value="1"/>
</dbReference>
<dbReference type="eggNOG" id="COG1239">
    <property type="taxonomic scope" value="Bacteria"/>
</dbReference>
<dbReference type="GO" id="GO:0005524">
    <property type="term" value="F:ATP binding"/>
    <property type="evidence" value="ECO:0007669"/>
    <property type="project" value="UniProtKB-KW"/>
</dbReference>
<dbReference type="Gene3D" id="3.40.50.300">
    <property type="entry name" value="P-loop containing nucleotide triphosphate hydrolases"/>
    <property type="match status" value="1"/>
</dbReference>
<evidence type="ECO:0000259" key="6">
    <source>
        <dbReference type="PROSITE" id="PS50234"/>
    </source>
</evidence>
<evidence type="ECO:0000256" key="4">
    <source>
        <dbReference type="ARBA" id="ARBA00030759"/>
    </source>
</evidence>
<protein>
    <recommendedName>
        <fullName evidence="4">Mg-protoporphyrin IX chelatase</fullName>
    </recommendedName>
</protein>
<dbReference type="AlphaFoldDB" id="A0A075JGG2"/>
<dbReference type="HOGENOM" id="CLU_016684_6_0_11"/>
<dbReference type="InterPro" id="IPR027417">
    <property type="entry name" value="P-loop_NTPase"/>
</dbReference>
<dbReference type="EMBL" id="CP008889">
    <property type="protein sequence ID" value="AIF40885.1"/>
    <property type="molecule type" value="Genomic_DNA"/>
</dbReference>
<organism evidence="7 8">
    <name type="scientific">Dermacoccus nishinomiyaensis</name>
    <dbReference type="NCBI Taxonomy" id="1274"/>
    <lineage>
        <taxon>Bacteria</taxon>
        <taxon>Bacillati</taxon>
        <taxon>Actinomycetota</taxon>
        <taxon>Actinomycetes</taxon>
        <taxon>Micrococcales</taxon>
        <taxon>Dermacoccaceae</taxon>
        <taxon>Dermacoccus</taxon>
    </lineage>
</organism>
<feature type="compositionally biased region" description="Acidic residues" evidence="5">
    <location>
        <begin position="338"/>
        <end position="350"/>
    </location>
</feature>
<accession>A0A075JGG2</accession>
<dbReference type="CDD" id="cd01451">
    <property type="entry name" value="vWA_Magnesium_chelatase"/>
    <property type="match status" value="1"/>
</dbReference>
<dbReference type="SUPFAM" id="SSF52540">
    <property type="entry name" value="P-loop containing nucleoside triphosphate hydrolases"/>
    <property type="match status" value="1"/>
</dbReference>
<keyword evidence="3" id="KW-0067">ATP-binding</keyword>
<reference evidence="7 8" key="1">
    <citation type="submission" date="2014-07" db="EMBL/GenBank/DDBJ databases">
        <title>Genome Sequencing of Dermacoccus nishinomiyaensis.</title>
        <authorList>
            <person name="Hong K.W."/>
            <person name="Chan K.G."/>
        </authorList>
    </citation>
    <scope>NUCLEOTIDE SEQUENCE [LARGE SCALE GENOMIC DNA]</scope>
    <source>
        <strain evidence="7 8">M25</strain>
    </source>
</reference>
<gene>
    <name evidence="7" type="ORF">HX89_07940</name>
</gene>
<feature type="compositionally biased region" description="Acidic residues" evidence="5">
    <location>
        <begin position="359"/>
        <end position="382"/>
    </location>
</feature>
<dbReference type="GeneID" id="41841078"/>
<comment type="similarity">
    <text evidence="1">Belongs to the Mg-chelatase subunits D/I family.</text>
</comment>
<dbReference type="SMART" id="SM00382">
    <property type="entry name" value="AAA"/>
    <property type="match status" value="1"/>
</dbReference>
<feature type="compositionally biased region" description="Low complexity" evidence="5">
    <location>
        <begin position="392"/>
        <end position="411"/>
    </location>
</feature>
<dbReference type="Proteomes" id="UP000027986">
    <property type="component" value="Chromosome"/>
</dbReference>
<feature type="region of interest" description="Disordered" evidence="5">
    <location>
        <begin position="337"/>
        <end position="475"/>
    </location>
</feature>
<dbReference type="PANTHER" id="PTHR35023:SF1">
    <property type="entry name" value="MG-PROTOPORPHYRIN IX CHELATASE"/>
    <property type="match status" value="1"/>
</dbReference>
<dbReference type="Pfam" id="PF13519">
    <property type="entry name" value="VWA_2"/>
    <property type="match status" value="1"/>
</dbReference>
<evidence type="ECO:0000256" key="1">
    <source>
        <dbReference type="ARBA" id="ARBA00005799"/>
    </source>
</evidence>
<dbReference type="InterPro" id="IPR000523">
    <property type="entry name" value="Mg_chelatse_chII-like_cat_dom"/>
</dbReference>
<dbReference type="PANTHER" id="PTHR35023">
    <property type="entry name" value="CHELATASE-RELATED"/>
    <property type="match status" value="1"/>
</dbReference>
<proteinExistence type="inferred from homology"/>
<sequence>MPRFPFTAVVGADDLSTALVLTAISPAIGGVLVRGEKGTAKSTIVRGLVGVLPRVEVVAGCRFSCDPADPAPDCPDGPHPIGADAAVTAERRPTRLVELPVGASDDRVTGSMDLAQALGAGRTEFHPGLLAQAHRGLLYVDEVNLLADHLVDLLLDASAMGRNTVERDGMSVTHPARFVLVGTMNPEEGELRPQLLDRFGLSVDVNASRDPDERAEVVRRRLAFDADPDAFSARHAAAETELGARIVRAQEALDGVDLSAWALRTIARVCAGFDVDGMRADIVIARAALAHAAWCERDRVTRDDIRVAARFALSHRRRRGPFDPPGLDEELLDRLLDEEPEPPTDPEGPDDPQPPSGGSDDDPNGEPGDGDDAPDNDDDAPGNDDAGPPPAGSQQPPASSDPATDSSSDSVDPQHDSPSDAEESSQEQPSSQQRTGAAAAVGTASAGTPYRPRRFEVRGVGRGEAGRRSAAETTRGRVIGVSPTTTGRVHVTATITSAASRRTAGTRGRLDIAAHDVRHARLRGRESNLVLFCVDASGSMAARKRMDEVKTAVLSLLLDAYERRDKVGLVAFNGADAHVLLAPTSSVDRAAAALTQLPHGGRTPLAEGLTLAASTLERERRRDPRRRALVVVVTDGRATSGPDALARAQRTASAWPGLGVDTVVVDCESGRFRMRLAADLAHRMGATHVPLENVSAAGLVDAVAAARAPHGKAA</sequence>
<dbReference type="Gene3D" id="3.40.50.410">
    <property type="entry name" value="von Willebrand factor, type A domain"/>
    <property type="match status" value="1"/>
</dbReference>
<dbReference type="InterPro" id="IPR041702">
    <property type="entry name" value="BchD/ChlD_VWA"/>
</dbReference>
<name>A0A075JGG2_9MICO</name>
<evidence type="ECO:0000313" key="8">
    <source>
        <dbReference type="Proteomes" id="UP000027986"/>
    </source>
</evidence>
<dbReference type="OrthoDB" id="9775079at2"/>
<dbReference type="InterPro" id="IPR036465">
    <property type="entry name" value="vWFA_dom_sf"/>
</dbReference>
<feature type="compositionally biased region" description="Low complexity" evidence="5">
    <location>
        <begin position="426"/>
        <end position="448"/>
    </location>
</feature>
<dbReference type="InterPro" id="IPR003593">
    <property type="entry name" value="AAA+_ATPase"/>
</dbReference>
<dbReference type="eggNOG" id="COG1240">
    <property type="taxonomic scope" value="Bacteria"/>
</dbReference>
<evidence type="ECO:0000256" key="3">
    <source>
        <dbReference type="ARBA" id="ARBA00022840"/>
    </source>
</evidence>
<keyword evidence="2" id="KW-0547">Nucleotide-binding</keyword>
<keyword evidence="8" id="KW-1185">Reference proteome</keyword>
<dbReference type="RefSeq" id="WP_038568368.1">
    <property type="nucleotide sequence ID" value="NZ_CP008889.1"/>
</dbReference>
<dbReference type="Pfam" id="PF01078">
    <property type="entry name" value="Mg_chelatase"/>
    <property type="match status" value="1"/>
</dbReference>
<dbReference type="SMART" id="SM00327">
    <property type="entry name" value="VWA"/>
    <property type="match status" value="1"/>
</dbReference>
<dbReference type="InterPro" id="IPR041628">
    <property type="entry name" value="ChlI/MoxR_AAA_lid"/>
</dbReference>
<evidence type="ECO:0000313" key="7">
    <source>
        <dbReference type="EMBL" id="AIF40885.1"/>
    </source>
</evidence>
<dbReference type="InterPro" id="IPR052989">
    <property type="entry name" value="Mg-chelatase_DI-like"/>
</dbReference>
<dbReference type="InterPro" id="IPR002035">
    <property type="entry name" value="VWF_A"/>
</dbReference>
<evidence type="ECO:0000256" key="5">
    <source>
        <dbReference type="SAM" id="MobiDB-lite"/>
    </source>
</evidence>
<feature type="domain" description="VWFA" evidence="6">
    <location>
        <begin position="529"/>
        <end position="665"/>
    </location>
</feature>
<dbReference type="SUPFAM" id="SSF53300">
    <property type="entry name" value="vWA-like"/>
    <property type="match status" value="1"/>
</dbReference>